<sequence length="524" mass="56939">MRPRTSHIILVAAAVLLTLLLAGEAVDPVLYAAENISTAAHADPSTIEKRSPGDAASVIPLMDELLGHTGTLALTIKIKDYESAQRDLARYSELTSQFDRLVVTLDLSETDIAEFQKNNRQNQEAMAALLNDSQRLDELQSLEIEVLDGDQRMAVVYEGEALRQKMRETYTAYAKREPETTRIATHYGANATPYQESVEVIAEVAGAAEEWQADAPRSPLNITVTPREGRYGENLTIGGRYVDGVPGTPLTIYVDSRIAGNTTLDENAAYAYPYRIGRILAGPHLVYATAGAIFSEVATFDVLPAETNISLAIAEVNRTAVACTGNLTTEDGRAVLNAPVLLRLDGETLISTQTDGNGTYARTLILTGGEHTVRAEFNAAGYPLNSSKSGVVAIQVRGEGLSPFPFIAAIAAALGAGWYIRRRGLPPEPPVPEEPYIEPPPEIAETGPSVEIEGLPPRDAATILFRALRERLGIPATKTPRECARLAPDHVAFFERYERIRYAGETPTDEELRAMEREALGRDD</sequence>
<dbReference type="KEGG" id="mrc:R6Y96_07930"/>
<dbReference type="EMBL" id="CP137642">
    <property type="protein sequence ID" value="WOX57226.1"/>
    <property type="molecule type" value="Genomic_DNA"/>
</dbReference>
<reference evidence="1 2" key="1">
    <citation type="submission" date="2023-10" db="EMBL/GenBank/DDBJ databases">
        <title>The complete genome sequence of Methanoculleus receptaculi DSM 18860.</title>
        <authorList>
            <person name="Lai S.-J."/>
            <person name="You Y.-T."/>
            <person name="Chen S.-C."/>
        </authorList>
    </citation>
    <scope>NUCLEOTIDE SEQUENCE [LARGE SCALE GENOMIC DNA]</scope>
    <source>
        <strain evidence="1 2">DSM 18860</strain>
    </source>
</reference>
<dbReference type="Proteomes" id="UP001305652">
    <property type="component" value="Chromosome"/>
</dbReference>
<keyword evidence="2" id="KW-1185">Reference proteome</keyword>
<protein>
    <recommendedName>
        <fullName evidence="3">DUF4129 domain-containing protein</fullName>
    </recommendedName>
</protein>
<accession>A0AAX4FVQ7</accession>
<proteinExistence type="predicted"/>
<organism evidence="1 2">
    <name type="scientific">Methanoculleus receptaculi</name>
    <dbReference type="NCBI Taxonomy" id="394967"/>
    <lineage>
        <taxon>Archaea</taxon>
        <taxon>Methanobacteriati</taxon>
        <taxon>Methanobacteriota</taxon>
        <taxon>Stenosarchaea group</taxon>
        <taxon>Methanomicrobia</taxon>
        <taxon>Methanomicrobiales</taxon>
        <taxon>Methanomicrobiaceae</taxon>
        <taxon>Methanoculleus</taxon>
    </lineage>
</organism>
<evidence type="ECO:0008006" key="3">
    <source>
        <dbReference type="Google" id="ProtNLM"/>
    </source>
</evidence>
<evidence type="ECO:0000313" key="2">
    <source>
        <dbReference type="Proteomes" id="UP001305652"/>
    </source>
</evidence>
<gene>
    <name evidence="1" type="ORF">R6Y96_07930</name>
</gene>
<dbReference type="GeneID" id="85733077"/>
<dbReference type="RefSeq" id="WP_318620751.1">
    <property type="nucleotide sequence ID" value="NZ_CP137642.1"/>
</dbReference>
<dbReference type="AlphaFoldDB" id="A0AAX4FVQ7"/>
<evidence type="ECO:0000313" key="1">
    <source>
        <dbReference type="EMBL" id="WOX57226.1"/>
    </source>
</evidence>
<name>A0AAX4FVQ7_9EURY</name>